<dbReference type="NCBIfam" id="NF009167">
    <property type="entry name" value="PRK12514.1"/>
    <property type="match status" value="1"/>
</dbReference>
<feature type="domain" description="RNA polymerase sigma factor 70 region 4 type 2" evidence="6">
    <location>
        <begin position="123"/>
        <end position="175"/>
    </location>
</feature>
<dbReference type="STRING" id="464029.SAMN02982989_1898"/>
<evidence type="ECO:0000256" key="1">
    <source>
        <dbReference type="ARBA" id="ARBA00010641"/>
    </source>
</evidence>
<dbReference type="InterPro" id="IPR013325">
    <property type="entry name" value="RNA_pol_sigma_r2"/>
</dbReference>
<comment type="similarity">
    <text evidence="1">Belongs to the sigma-70 factor family. ECF subfamily.</text>
</comment>
<dbReference type="SUPFAM" id="SSF88946">
    <property type="entry name" value="Sigma2 domain of RNA polymerase sigma factors"/>
    <property type="match status" value="1"/>
</dbReference>
<dbReference type="Proteomes" id="UP000192903">
    <property type="component" value="Unassembled WGS sequence"/>
</dbReference>
<dbReference type="GO" id="GO:0016987">
    <property type="term" value="F:sigma factor activity"/>
    <property type="evidence" value="ECO:0007669"/>
    <property type="project" value="UniProtKB-KW"/>
</dbReference>
<protein>
    <submittedName>
        <fullName evidence="7">RNA polymerase sigma-70 factor, ECF subfamily</fullName>
    </submittedName>
</protein>
<dbReference type="InterPro" id="IPR013324">
    <property type="entry name" value="RNA_pol_sigma_r3/r4-like"/>
</dbReference>
<reference evidence="8" key="1">
    <citation type="submission" date="2017-04" db="EMBL/GenBank/DDBJ databases">
        <authorList>
            <person name="Varghese N."/>
            <person name="Submissions S."/>
        </authorList>
    </citation>
    <scope>NUCLEOTIDE SEQUENCE [LARGE SCALE GENOMIC DNA]</scope>
    <source>
        <strain evidence="8">B4P</strain>
    </source>
</reference>
<evidence type="ECO:0000256" key="4">
    <source>
        <dbReference type="ARBA" id="ARBA00023163"/>
    </source>
</evidence>
<dbReference type="AlphaFoldDB" id="A0A1X7EVQ9"/>
<evidence type="ECO:0000259" key="6">
    <source>
        <dbReference type="Pfam" id="PF08281"/>
    </source>
</evidence>
<dbReference type="SUPFAM" id="SSF88659">
    <property type="entry name" value="Sigma3 and sigma4 domains of RNA polymerase sigma factors"/>
    <property type="match status" value="1"/>
</dbReference>
<feature type="domain" description="RNA polymerase sigma-70 region 2" evidence="5">
    <location>
        <begin position="25"/>
        <end position="92"/>
    </location>
</feature>
<evidence type="ECO:0000259" key="5">
    <source>
        <dbReference type="Pfam" id="PF04542"/>
    </source>
</evidence>
<sequence length="181" mass="20410">MDAGEEIAVLISRVALRDRTAFSALYTATAPKLFSVCLRILKDRTEAEDALQEVFVKVWQRADRFAAIGTSPMGWLVAIARNHAIDILRARRPLADSIEEEGRSLPDSSPDPEVATVVKGEGRRIDRCMEELESDRASAVRSAYVEGLTYQELAERHGVPLNTMRTWLRRSLLKLRECLDR</sequence>
<dbReference type="GO" id="GO:0003677">
    <property type="term" value="F:DNA binding"/>
    <property type="evidence" value="ECO:0007669"/>
    <property type="project" value="InterPro"/>
</dbReference>
<dbReference type="InterPro" id="IPR036388">
    <property type="entry name" value="WH-like_DNA-bd_sf"/>
</dbReference>
<gene>
    <name evidence="7" type="ORF">SAMN02982989_1898</name>
</gene>
<evidence type="ECO:0000256" key="2">
    <source>
        <dbReference type="ARBA" id="ARBA00023015"/>
    </source>
</evidence>
<proteinExistence type="inferred from homology"/>
<accession>A0A1X7EVQ9</accession>
<dbReference type="Gene3D" id="1.10.10.10">
    <property type="entry name" value="Winged helix-like DNA-binding domain superfamily/Winged helix DNA-binding domain"/>
    <property type="match status" value="1"/>
</dbReference>
<dbReference type="InterPro" id="IPR014284">
    <property type="entry name" value="RNA_pol_sigma-70_dom"/>
</dbReference>
<dbReference type="InterPro" id="IPR013249">
    <property type="entry name" value="RNA_pol_sigma70_r4_t2"/>
</dbReference>
<dbReference type="NCBIfam" id="TIGR02937">
    <property type="entry name" value="sigma70-ECF"/>
    <property type="match status" value="1"/>
</dbReference>
<dbReference type="Pfam" id="PF08281">
    <property type="entry name" value="Sigma70_r4_2"/>
    <property type="match status" value="1"/>
</dbReference>
<dbReference type="RefSeq" id="WP_085422161.1">
    <property type="nucleotide sequence ID" value="NZ_FXAF01000006.1"/>
</dbReference>
<dbReference type="InterPro" id="IPR007627">
    <property type="entry name" value="RNA_pol_sigma70_r2"/>
</dbReference>
<keyword evidence="8" id="KW-1185">Reference proteome</keyword>
<evidence type="ECO:0000256" key="3">
    <source>
        <dbReference type="ARBA" id="ARBA00023082"/>
    </source>
</evidence>
<dbReference type="PANTHER" id="PTHR43133">
    <property type="entry name" value="RNA POLYMERASE ECF-TYPE SIGMA FACTO"/>
    <property type="match status" value="1"/>
</dbReference>
<keyword evidence="3" id="KW-0731">Sigma factor</keyword>
<organism evidence="7 8">
    <name type="scientific">Xaviernesmea oryzae</name>
    <dbReference type="NCBI Taxonomy" id="464029"/>
    <lineage>
        <taxon>Bacteria</taxon>
        <taxon>Pseudomonadati</taxon>
        <taxon>Pseudomonadota</taxon>
        <taxon>Alphaproteobacteria</taxon>
        <taxon>Hyphomicrobiales</taxon>
        <taxon>Rhizobiaceae</taxon>
        <taxon>Rhizobium/Agrobacterium group</taxon>
        <taxon>Xaviernesmea</taxon>
    </lineage>
</organism>
<dbReference type="OrthoDB" id="9784272at2"/>
<keyword evidence="2" id="KW-0805">Transcription regulation</keyword>
<evidence type="ECO:0000313" key="7">
    <source>
        <dbReference type="EMBL" id="SMF41167.1"/>
    </source>
</evidence>
<keyword evidence="4" id="KW-0804">Transcription</keyword>
<dbReference type="Gene3D" id="1.10.1740.10">
    <property type="match status" value="1"/>
</dbReference>
<dbReference type="EMBL" id="FXAF01000006">
    <property type="protein sequence ID" value="SMF41167.1"/>
    <property type="molecule type" value="Genomic_DNA"/>
</dbReference>
<dbReference type="InterPro" id="IPR039425">
    <property type="entry name" value="RNA_pol_sigma-70-like"/>
</dbReference>
<evidence type="ECO:0000313" key="8">
    <source>
        <dbReference type="Proteomes" id="UP000192903"/>
    </source>
</evidence>
<dbReference type="GO" id="GO:0006352">
    <property type="term" value="P:DNA-templated transcription initiation"/>
    <property type="evidence" value="ECO:0007669"/>
    <property type="project" value="InterPro"/>
</dbReference>
<dbReference type="Pfam" id="PF04542">
    <property type="entry name" value="Sigma70_r2"/>
    <property type="match status" value="1"/>
</dbReference>
<dbReference type="PANTHER" id="PTHR43133:SF62">
    <property type="entry name" value="RNA POLYMERASE SIGMA FACTOR SIGZ"/>
    <property type="match status" value="1"/>
</dbReference>
<name>A0A1X7EVQ9_9HYPH</name>